<comment type="pathway">
    <text evidence="2 10">Protein modification; eIF5A hypusination.</text>
</comment>
<dbReference type="InterPro" id="IPR011989">
    <property type="entry name" value="ARM-like"/>
</dbReference>
<dbReference type="KEGG" id="pmrn:116948846"/>
<dbReference type="RefSeq" id="XP_032821900.1">
    <property type="nucleotide sequence ID" value="XM_032966009.1"/>
</dbReference>
<dbReference type="AlphaFoldDB" id="A0AAJ7X5E3"/>
<feature type="binding site" evidence="10">
    <location>
        <position position="57"/>
    </location>
    <ligand>
        <name>Fe cation</name>
        <dbReference type="ChEBI" id="CHEBI:24875"/>
        <label>1</label>
    </ligand>
</feature>
<evidence type="ECO:0000256" key="10">
    <source>
        <dbReference type="HAMAP-Rule" id="MF_03101"/>
    </source>
</evidence>
<comment type="similarity">
    <text evidence="10">Belongs to the deoxyhypusine hydroxylase family.</text>
</comment>
<comment type="catalytic activity">
    <reaction evidence="1 10">
        <text>[eIF5A protein]-deoxyhypusine + AH2 + O2 = [eIF5A protein]-hypusine + A + H2O</text>
        <dbReference type="Rhea" id="RHEA:14101"/>
        <dbReference type="Rhea" id="RHEA-COMP:10144"/>
        <dbReference type="Rhea" id="RHEA-COMP:12592"/>
        <dbReference type="ChEBI" id="CHEBI:13193"/>
        <dbReference type="ChEBI" id="CHEBI:15377"/>
        <dbReference type="ChEBI" id="CHEBI:15379"/>
        <dbReference type="ChEBI" id="CHEBI:17499"/>
        <dbReference type="ChEBI" id="CHEBI:82657"/>
        <dbReference type="ChEBI" id="CHEBI:91175"/>
        <dbReference type="EC" id="1.14.99.29"/>
    </reaction>
</comment>
<feature type="binding site" evidence="10">
    <location>
        <position position="214"/>
    </location>
    <ligand>
        <name>Fe cation</name>
        <dbReference type="ChEBI" id="CHEBI:24875"/>
        <label>2</label>
    </ligand>
</feature>
<dbReference type="CTD" id="83475"/>
<evidence type="ECO:0000313" key="12">
    <source>
        <dbReference type="RefSeq" id="XP_032821900.1"/>
    </source>
</evidence>
<comment type="cofactor">
    <cofactor evidence="10">
        <name>Fe(2+)</name>
        <dbReference type="ChEBI" id="CHEBI:29033"/>
    </cofactor>
    <text evidence="10">Binds 2 Fe(2+) ions per subunit.</text>
</comment>
<evidence type="ECO:0000256" key="2">
    <source>
        <dbReference type="ARBA" id="ARBA00005041"/>
    </source>
</evidence>
<sequence length="331" mass="35397">MFDEKSVDEVGKVLADESQPLKARFRALFTLKGMGGEAAVRWLASALRDPSALLGHEAAFCLGQTGHAAAKAPLEELLRDRDARPIVRHEAGEALGAIGTPDVLDVLREFSSDPVVEVAETCQLAVRRVEWLQRTRAAGGAEEERLGTSTYDTVDPVPAAASSDVKQLRCTLLDDGAPLYERYRAMFALRNVGSNEAVLALSDGLSCGSALFRHEVAFVLGQMQHPASVPALASRLAVAEESGMVRHECAEALGSVATPESLEILRAYRDDPERVVRESVEVALDMWEHEAAGEFQYANTHSQLSAAAVTAAGKTDGPSAAEELPNGISAH</sequence>
<dbReference type="InterPro" id="IPR027517">
    <property type="entry name" value="Deoxyhypusine_hydroxylase"/>
</dbReference>
<proteinExistence type="inferred from homology"/>
<dbReference type="FunFam" id="1.25.10.10:FF:000099">
    <property type="entry name" value="Deoxyhypusine hydroxylase"/>
    <property type="match status" value="1"/>
</dbReference>
<feature type="binding site" evidence="10">
    <location>
        <position position="247"/>
    </location>
    <ligand>
        <name>Fe cation</name>
        <dbReference type="ChEBI" id="CHEBI:24875"/>
        <label>2</label>
    </ligand>
</feature>
<evidence type="ECO:0000256" key="4">
    <source>
        <dbReference type="ARBA" id="ARBA00022737"/>
    </source>
</evidence>
<organism evidence="11 12">
    <name type="scientific">Petromyzon marinus</name>
    <name type="common">Sea lamprey</name>
    <dbReference type="NCBI Taxonomy" id="7757"/>
    <lineage>
        <taxon>Eukaryota</taxon>
        <taxon>Metazoa</taxon>
        <taxon>Chordata</taxon>
        <taxon>Craniata</taxon>
        <taxon>Vertebrata</taxon>
        <taxon>Cyclostomata</taxon>
        <taxon>Hyperoartia</taxon>
        <taxon>Petromyzontiformes</taxon>
        <taxon>Petromyzontidae</taxon>
        <taxon>Petromyzon</taxon>
    </lineage>
</organism>
<evidence type="ECO:0000256" key="7">
    <source>
        <dbReference type="ARBA" id="ARBA00023033"/>
    </source>
</evidence>
<keyword evidence="8 10" id="KW-0386">Hypusine biosynthesis</keyword>
<keyword evidence="4" id="KW-0677">Repeat</keyword>
<dbReference type="Pfam" id="PF13646">
    <property type="entry name" value="HEAT_2"/>
    <property type="match status" value="2"/>
</dbReference>
<feature type="binding site" evidence="10">
    <location>
        <position position="215"/>
    </location>
    <ligand>
        <name>Fe cation</name>
        <dbReference type="ChEBI" id="CHEBI:24875"/>
        <label>2</label>
    </ligand>
</feature>
<feature type="binding site" evidence="10">
    <location>
        <position position="248"/>
    </location>
    <ligand>
        <name>Fe cation</name>
        <dbReference type="ChEBI" id="CHEBI:24875"/>
        <label>2</label>
    </ligand>
</feature>
<dbReference type="SUPFAM" id="SSF48371">
    <property type="entry name" value="ARM repeat"/>
    <property type="match status" value="2"/>
</dbReference>
<reference evidence="12" key="1">
    <citation type="submission" date="2025-08" db="UniProtKB">
        <authorList>
            <consortium name="RefSeq"/>
        </authorList>
    </citation>
    <scope>IDENTIFICATION</scope>
    <source>
        <tissue evidence="12">Sperm</tissue>
    </source>
</reference>
<evidence type="ECO:0000256" key="9">
    <source>
        <dbReference type="ARBA" id="ARBA00045876"/>
    </source>
</evidence>
<evidence type="ECO:0000256" key="5">
    <source>
        <dbReference type="ARBA" id="ARBA00023002"/>
    </source>
</evidence>
<accession>A0AAJ7X5E3</accession>
<dbReference type="PANTHER" id="PTHR12697:SF5">
    <property type="entry name" value="DEOXYHYPUSINE HYDROXYLASE"/>
    <property type="match status" value="1"/>
</dbReference>
<evidence type="ECO:0000256" key="6">
    <source>
        <dbReference type="ARBA" id="ARBA00023004"/>
    </source>
</evidence>
<evidence type="ECO:0000256" key="1">
    <source>
        <dbReference type="ARBA" id="ARBA00000068"/>
    </source>
</evidence>
<dbReference type="InterPro" id="IPR004155">
    <property type="entry name" value="PBS_lyase_HEAT"/>
</dbReference>
<evidence type="ECO:0000256" key="8">
    <source>
        <dbReference type="ARBA" id="ARBA00023256"/>
    </source>
</evidence>
<name>A0AAJ7X5E3_PETMA</name>
<dbReference type="GO" id="GO:0019135">
    <property type="term" value="F:deoxyhypusine monooxygenase activity"/>
    <property type="evidence" value="ECO:0007669"/>
    <property type="project" value="UniProtKB-UniRule"/>
</dbReference>
<dbReference type="SMART" id="SM00567">
    <property type="entry name" value="EZ_HEAT"/>
    <property type="match status" value="6"/>
</dbReference>
<evidence type="ECO:0000313" key="11">
    <source>
        <dbReference type="Proteomes" id="UP001318040"/>
    </source>
</evidence>
<comment type="function">
    <text evidence="10">Catalyzes the hydroxylation of the N(6)-(4-aminobutyl)-L-lysine intermediate to form hypusine, an essential post-translational modification only found in mature eIF-5A factor.</text>
</comment>
<dbReference type="EC" id="1.14.99.29" evidence="10"/>
<feature type="binding site" evidence="10">
    <location>
        <position position="90"/>
    </location>
    <ligand>
        <name>Fe cation</name>
        <dbReference type="ChEBI" id="CHEBI:24875"/>
        <label>1</label>
    </ligand>
</feature>
<gene>
    <name evidence="10 12" type="primary">DOHH</name>
</gene>
<protein>
    <recommendedName>
        <fullName evidence="10">Deoxyhypusine hydroxylase</fullName>
        <shortName evidence="10">DOHH</shortName>
        <ecNumber evidence="10">1.14.99.29</ecNumber>
    </recommendedName>
    <alternativeName>
        <fullName evidence="10">Deoxyhypusine dioxygenase</fullName>
    </alternativeName>
    <alternativeName>
        <fullName evidence="10">Deoxyhypusine monooxygenase</fullName>
    </alternativeName>
</protein>
<evidence type="ECO:0000256" key="3">
    <source>
        <dbReference type="ARBA" id="ARBA00022723"/>
    </source>
</evidence>
<dbReference type="HAMAP" id="MF_03101">
    <property type="entry name" value="Deoxyhypusine_hydroxylase"/>
    <property type="match status" value="1"/>
</dbReference>
<keyword evidence="3 10" id="KW-0479">Metal-binding</keyword>
<dbReference type="InterPro" id="IPR016024">
    <property type="entry name" value="ARM-type_fold"/>
</dbReference>
<keyword evidence="5 10" id="KW-0560">Oxidoreductase</keyword>
<feature type="binding site" evidence="10">
    <location>
        <position position="89"/>
    </location>
    <ligand>
        <name>Fe cation</name>
        <dbReference type="ChEBI" id="CHEBI:24875"/>
        <label>1</label>
    </ligand>
</feature>
<comment type="function">
    <text evidence="9">Catalyzes the hydroxylation of the N(6)-(4-aminobutyl)-L-lysine intermediate produced by deoxyhypusine synthase/DHPS on a critical lysine of the eukaryotic translation initiation factor 5A/eIF-5A. This is the second step of the post-translational modification of that lysine into an unusual amino acid residue named hypusine. Hypusination is unique to mature eIF-5A factor and is essential for its function.</text>
</comment>
<feature type="binding site" evidence="10">
    <location>
        <position position="56"/>
    </location>
    <ligand>
        <name>Fe cation</name>
        <dbReference type="ChEBI" id="CHEBI:24875"/>
        <label>1</label>
    </ligand>
</feature>
<dbReference type="Gene3D" id="1.25.10.10">
    <property type="entry name" value="Leucine-rich Repeat Variant"/>
    <property type="match status" value="2"/>
</dbReference>
<keyword evidence="6 10" id="KW-0408">Iron</keyword>
<keyword evidence="7 10" id="KW-0503">Monooxygenase</keyword>
<dbReference type="Proteomes" id="UP001318040">
    <property type="component" value="Chromosome 35"/>
</dbReference>
<keyword evidence="11" id="KW-1185">Reference proteome</keyword>
<dbReference type="GO" id="GO:0046872">
    <property type="term" value="F:metal ion binding"/>
    <property type="evidence" value="ECO:0007669"/>
    <property type="project" value="UniProtKB-KW"/>
</dbReference>
<dbReference type="PANTHER" id="PTHR12697">
    <property type="entry name" value="PBS LYASE HEAT-LIKE PROTEIN"/>
    <property type="match status" value="1"/>
</dbReference>